<protein>
    <submittedName>
        <fullName evidence="2">Uncharacterized protein</fullName>
    </submittedName>
</protein>
<proteinExistence type="predicted"/>
<dbReference type="eggNOG" id="ENOG5032FM9">
    <property type="taxonomic scope" value="Bacteria"/>
</dbReference>
<name>Q82EX0_STRAW</name>
<evidence type="ECO:0000313" key="2">
    <source>
        <dbReference type="EMBL" id="BAC72205.1"/>
    </source>
</evidence>
<reference evidence="2 3" key="1">
    <citation type="journal article" date="2001" name="Proc. Natl. Acad. Sci. U.S.A.">
        <title>Genome sequence of an industrial microorganism Streptomyces avermitilis: deducing the ability of producing secondary metabolites.</title>
        <authorList>
            <person name="Omura S."/>
            <person name="Ikeda H."/>
            <person name="Ishikawa J."/>
            <person name="Hanamoto A."/>
            <person name="Takahashi C."/>
            <person name="Shinose M."/>
            <person name="Takahashi Y."/>
            <person name="Horikawa H."/>
            <person name="Nakazawa H."/>
            <person name="Osonoe T."/>
            <person name="Kikuchi H."/>
            <person name="Shiba T."/>
            <person name="Sakaki Y."/>
            <person name="Hattori M."/>
        </authorList>
    </citation>
    <scope>NUCLEOTIDE SEQUENCE [LARGE SCALE GENOMIC DNA]</scope>
    <source>
        <strain evidence="3">ATCC 31267 / DSM 46492 / JCM 5070 / NBRC 14893 / NCIMB 12804 / NRRL 8165 / MA-4680</strain>
    </source>
</reference>
<feature type="region of interest" description="Disordered" evidence="1">
    <location>
        <begin position="1"/>
        <end position="40"/>
    </location>
</feature>
<evidence type="ECO:0000313" key="3">
    <source>
        <dbReference type="Proteomes" id="UP000000428"/>
    </source>
</evidence>
<reference evidence="2 3" key="2">
    <citation type="journal article" date="2003" name="Nat. Biotechnol.">
        <title>Complete genome sequence and comparative analysis of the industrial microorganism Streptomyces avermitilis.</title>
        <authorList>
            <person name="Ikeda H."/>
            <person name="Ishikawa J."/>
            <person name="Hanamoto A."/>
            <person name="Shinose M."/>
            <person name="Kikuchi H."/>
            <person name="Shiba T."/>
            <person name="Sakaki Y."/>
            <person name="Hattori M."/>
            <person name="Omura S."/>
        </authorList>
    </citation>
    <scope>NUCLEOTIDE SEQUENCE [LARGE SCALE GENOMIC DNA]</scope>
    <source>
        <strain evidence="3">ATCC 31267 / DSM 46492 / JCM 5070 / NBRC 14893 / NCIMB 12804 / NRRL 8165 / MA-4680</strain>
    </source>
</reference>
<sequence length="238" mass="25983">MRGSASPATTPLTRRVPGGSGSDDPGPAGARGRRHGMTTLRIERTPEQLAEELKGLEHVDWPAVWAGPPSPGQALDDWCALFGWQPTSAERVLSVRSSTGQSIELSPVRSGGWAPVKQLGWTSWNLWADDPSENDEVLARAAEVWAAYEEAARTVLGEPTFSGAWDAPDFPEPPHERHWLMPRDLRLEDMDPYRLAMWPEDGPEGRITVLTVNPGLAPVPGESRGVLIEVNCYPPEAP</sequence>
<dbReference type="Proteomes" id="UP000000428">
    <property type="component" value="Chromosome"/>
</dbReference>
<keyword evidence="3" id="KW-1185">Reference proteome</keyword>
<dbReference type="KEGG" id="sma:SAVERM_4493"/>
<organism evidence="2 3">
    <name type="scientific">Streptomyces avermitilis (strain ATCC 31267 / DSM 46492 / JCM 5070 / NBRC 14893 / NCIMB 12804 / NRRL 8165 / MA-4680)</name>
    <dbReference type="NCBI Taxonomy" id="227882"/>
    <lineage>
        <taxon>Bacteria</taxon>
        <taxon>Bacillati</taxon>
        <taxon>Actinomycetota</taxon>
        <taxon>Actinomycetes</taxon>
        <taxon>Kitasatosporales</taxon>
        <taxon>Streptomycetaceae</taxon>
        <taxon>Streptomyces</taxon>
    </lineage>
</organism>
<dbReference type="AlphaFoldDB" id="Q82EX0"/>
<evidence type="ECO:0000256" key="1">
    <source>
        <dbReference type="SAM" id="MobiDB-lite"/>
    </source>
</evidence>
<feature type="compositionally biased region" description="Polar residues" evidence="1">
    <location>
        <begin position="1"/>
        <end position="12"/>
    </location>
</feature>
<accession>Q82EX0</accession>
<dbReference type="EMBL" id="BA000030">
    <property type="protein sequence ID" value="BAC72205.1"/>
    <property type="molecule type" value="Genomic_DNA"/>
</dbReference>
<gene>
    <name evidence="2" type="ORF">SAVERM_4493</name>
</gene>
<reference evidence="2 3" key="3">
    <citation type="journal article" date="2014" name="J. Ind. Microbiol. Biotechnol.">
        <title>Genome mining of the Streptomyces avermitilis genome and development of genome-minimized hosts for heterologous expression of biosynthetic gene clusters.</title>
        <authorList>
            <person name="Ikeda H."/>
            <person name="Shin-ya K."/>
            <person name="Omura S."/>
        </authorList>
    </citation>
    <scope>NUCLEOTIDE SEQUENCE [LARGE SCALE GENOMIC DNA]</scope>
    <source>
        <strain evidence="3">ATCC 31267 / DSM 46492 / JCM 5070 / NBRC 14893 / NCIMB 12804 / NRRL 8165 / MA-4680</strain>
    </source>
</reference>
<dbReference type="HOGENOM" id="CLU_1314767_0_0_11"/>